<name>A0A2J6PGP7_9HELO</name>
<proteinExistence type="predicted"/>
<dbReference type="AlphaFoldDB" id="A0A2J6PGP7"/>
<protein>
    <submittedName>
        <fullName evidence="2">Uncharacterized protein</fullName>
    </submittedName>
</protein>
<dbReference type="Proteomes" id="UP000235672">
    <property type="component" value="Unassembled WGS sequence"/>
</dbReference>
<feature type="non-terminal residue" evidence="2">
    <location>
        <position position="159"/>
    </location>
</feature>
<dbReference type="OrthoDB" id="5227396at2759"/>
<reference evidence="2 3" key="1">
    <citation type="submission" date="2016-05" db="EMBL/GenBank/DDBJ databases">
        <title>A degradative enzymes factory behind the ericoid mycorrhizal symbiosis.</title>
        <authorList>
            <consortium name="DOE Joint Genome Institute"/>
            <person name="Martino E."/>
            <person name="Morin E."/>
            <person name="Grelet G."/>
            <person name="Kuo A."/>
            <person name="Kohler A."/>
            <person name="Daghino S."/>
            <person name="Barry K."/>
            <person name="Choi C."/>
            <person name="Cichocki N."/>
            <person name="Clum A."/>
            <person name="Copeland A."/>
            <person name="Hainaut M."/>
            <person name="Haridas S."/>
            <person name="Labutti K."/>
            <person name="Lindquist E."/>
            <person name="Lipzen A."/>
            <person name="Khouja H.-R."/>
            <person name="Murat C."/>
            <person name="Ohm R."/>
            <person name="Olson A."/>
            <person name="Spatafora J."/>
            <person name="Veneault-Fourrey C."/>
            <person name="Henrissat B."/>
            <person name="Grigoriev I."/>
            <person name="Martin F."/>
            <person name="Perotto S."/>
        </authorList>
    </citation>
    <scope>NUCLEOTIDE SEQUENCE [LARGE SCALE GENOMIC DNA]</scope>
    <source>
        <strain evidence="2 3">UAMH 7357</strain>
    </source>
</reference>
<keyword evidence="1" id="KW-0812">Transmembrane</keyword>
<gene>
    <name evidence="2" type="ORF">NA56DRAFT_546268</name>
</gene>
<dbReference type="EMBL" id="KZ613534">
    <property type="protein sequence ID" value="PMD13222.1"/>
    <property type="molecule type" value="Genomic_DNA"/>
</dbReference>
<feature type="transmembrane region" description="Helical" evidence="1">
    <location>
        <begin position="40"/>
        <end position="64"/>
    </location>
</feature>
<sequence length="159" mass="17740">GLRRISSVALMAGLLTVTYPFTPFGWVFPSGGPELLDHFLAWPLLLGALFFQWRIAGVVGTLTIQLADFVTMYHHAMYWKVAGAEAALIVAVNLGKHELWRRFAGVGIVGGLWAIGWAATPLRYKMEAWEHLKWIWTCMAINEVSRGMGAGRAGRGRRW</sequence>
<feature type="non-terminal residue" evidence="2">
    <location>
        <position position="1"/>
    </location>
</feature>
<keyword evidence="1" id="KW-0472">Membrane</keyword>
<feature type="transmembrane region" description="Helical" evidence="1">
    <location>
        <begin position="100"/>
        <end position="119"/>
    </location>
</feature>
<feature type="transmembrane region" description="Helical" evidence="1">
    <location>
        <begin position="7"/>
        <end position="28"/>
    </location>
</feature>
<organism evidence="2 3">
    <name type="scientific">Hyaloscypha hepaticicola</name>
    <dbReference type="NCBI Taxonomy" id="2082293"/>
    <lineage>
        <taxon>Eukaryota</taxon>
        <taxon>Fungi</taxon>
        <taxon>Dikarya</taxon>
        <taxon>Ascomycota</taxon>
        <taxon>Pezizomycotina</taxon>
        <taxon>Leotiomycetes</taxon>
        <taxon>Helotiales</taxon>
        <taxon>Hyaloscyphaceae</taxon>
        <taxon>Hyaloscypha</taxon>
    </lineage>
</organism>
<dbReference type="Gene3D" id="1.10.1760.20">
    <property type="match status" value="1"/>
</dbReference>
<keyword evidence="3" id="KW-1185">Reference proteome</keyword>
<keyword evidence="1" id="KW-1133">Transmembrane helix</keyword>
<evidence type="ECO:0000256" key="1">
    <source>
        <dbReference type="SAM" id="Phobius"/>
    </source>
</evidence>
<accession>A0A2J6PGP7</accession>
<evidence type="ECO:0000313" key="3">
    <source>
        <dbReference type="Proteomes" id="UP000235672"/>
    </source>
</evidence>
<evidence type="ECO:0000313" key="2">
    <source>
        <dbReference type="EMBL" id="PMD13222.1"/>
    </source>
</evidence>